<keyword evidence="3" id="KW-0645">Protease</keyword>
<dbReference type="PROSITE" id="PS51885">
    <property type="entry name" value="NEPRILYSIN"/>
    <property type="match status" value="1"/>
</dbReference>
<evidence type="ECO:0000256" key="2">
    <source>
        <dbReference type="ARBA" id="ARBA00007357"/>
    </source>
</evidence>
<dbReference type="GO" id="GO:0005886">
    <property type="term" value="C:plasma membrane"/>
    <property type="evidence" value="ECO:0007669"/>
    <property type="project" value="TreeGrafter"/>
</dbReference>
<evidence type="ECO:0000259" key="9">
    <source>
        <dbReference type="Pfam" id="PF05649"/>
    </source>
</evidence>
<evidence type="ECO:0000256" key="4">
    <source>
        <dbReference type="ARBA" id="ARBA00022723"/>
    </source>
</evidence>
<dbReference type="InterPro" id="IPR024079">
    <property type="entry name" value="MetalloPept_cat_dom_sf"/>
</dbReference>
<dbReference type="PANTHER" id="PTHR11733">
    <property type="entry name" value="ZINC METALLOPROTEASE FAMILY M13 NEPRILYSIN-RELATED"/>
    <property type="match status" value="1"/>
</dbReference>
<dbReference type="InterPro" id="IPR000718">
    <property type="entry name" value="Peptidase_M13"/>
</dbReference>
<dbReference type="SUPFAM" id="SSF55486">
    <property type="entry name" value="Metalloproteases ('zincins'), catalytic domain"/>
    <property type="match status" value="1"/>
</dbReference>
<evidence type="ECO:0000256" key="1">
    <source>
        <dbReference type="ARBA" id="ARBA00001947"/>
    </source>
</evidence>
<dbReference type="GO" id="GO:0004222">
    <property type="term" value="F:metalloendopeptidase activity"/>
    <property type="evidence" value="ECO:0007669"/>
    <property type="project" value="InterPro"/>
</dbReference>
<sequence length="676" mass="76424">MVNKKLTLLSTLAIASMTMTSLSPSLPLLWQDSQLTAVLAQESEDEIPDYQEDFFQAVNKEYLDSFEMAPDEISVGVNDELDANVEKELKTMLADLDSGKREAKTKEEEQLINYYRLVNDFEGRDKAGAEPLKTYFEEIEGLKDPADLTSKMSHWIESTLPLPFAVYATPGLEDPNTNELMIGSGNLILPDTAYYEEGNADGLALMDVYKESSIKLLEAMGYSHEDAEKHVQNTIDYDKLMASYRTPSEERMNTSDNIFPTSLEDAKKLTDDFGLMDAVTELVGQTPEKINVDDQKFSAGLKDMMSPDHFDQLKSWMLVNLANSATGSLSEELRLIGSEYDMAKSGAEEAKPKDKAAYEDVIYTFSDVVGNAYGEEFFGEEARQDVRDLTNDIIDMYKERLKNNEWLSEGTREKAIEKLDKMGVMVGYGDNYNKNTPDYVIDPEKSLYENVLGMAKVDQINSLKDIGQAVAEDQWEMAPFEVNAYYNPTENLICLPAGILQEPFFSENQSDSQNYGGIGNVIGHELTHAFDTSGAEFDAEGVFTNWWTDEDYKAFEDRTQKMIAQFDGYEIHGGKVDGKQTLNENVADNGGLTVALEALKRKDNPDFKEYFETYAKTWAVKLREEYAKMSLTTDEHGPVEVRVDVPVRNFDEFYEAFGIKEGDPMYMKPEDRIIFW</sequence>
<dbReference type="InterPro" id="IPR042089">
    <property type="entry name" value="Peptidase_M13_dom_2"/>
</dbReference>
<gene>
    <name evidence="10" type="ORF">HMPREF9257_0083</name>
</gene>
<protein>
    <submittedName>
        <fullName evidence="10">Peptidase family M13</fullName>
        <ecNumber evidence="10">3.4.24.-</ecNumber>
    </submittedName>
</protein>
<dbReference type="Gene3D" id="1.10.1380.10">
    <property type="entry name" value="Neutral endopeptidase , domain2"/>
    <property type="match status" value="1"/>
</dbReference>
<dbReference type="InterPro" id="IPR008753">
    <property type="entry name" value="Peptidase_M13_N"/>
</dbReference>
<dbReference type="OrthoDB" id="9775677at2"/>
<dbReference type="AlphaFoldDB" id="E4KMM0"/>
<reference evidence="10 11" key="1">
    <citation type="submission" date="2010-10" db="EMBL/GenBank/DDBJ databases">
        <authorList>
            <person name="Durkin A.S."/>
            <person name="Madupu R."/>
            <person name="Torralba M."/>
            <person name="Gillis M."/>
            <person name="Methe B."/>
            <person name="Sutton G."/>
            <person name="Nelson K.E."/>
        </authorList>
    </citation>
    <scope>NUCLEOTIDE SEQUENCE [LARGE SCALE GENOMIC DNA]</scope>
    <source>
        <strain evidence="10 11">ACS-139-V-Col8</strain>
    </source>
</reference>
<keyword evidence="6" id="KW-0862">Zinc</keyword>
<dbReference type="STRING" id="908337.HMPREF9257_0083"/>
<dbReference type="Pfam" id="PF05649">
    <property type="entry name" value="Peptidase_M13_N"/>
    <property type="match status" value="1"/>
</dbReference>
<feature type="domain" description="Peptidase M13 C-terminal" evidence="8">
    <location>
        <begin position="483"/>
        <end position="673"/>
    </location>
</feature>
<evidence type="ECO:0000313" key="11">
    <source>
        <dbReference type="Proteomes" id="UP000005990"/>
    </source>
</evidence>
<comment type="caution">
    <text evidence="10">The sequence shown here is derived from an EMBL/GenBank/DDBJ whole genome shotgun (WGS) entry which is preliminary data.</text>
</comment>
<comment type="similarity">
    <text evidence="2">Belongs to the peptidase M13 family.</text>
</comment>
<accession>E4KMM0</accession>
<evidence type="ECO:0000256" key="3">
    <source>
        <dbReference type="ARBA" id="ARBA00022670"/>
    </source>
</evidence>
<proteinExistence type="inferred from homology"/>
<dbReference type="Proteomes" id="UP000005990">
    <property type="component" value="Unassembled WGS sequence"/>
</dbReference>
<keyword evidence="7" id="KW-0482">Metalloprotease</keyword>
<dbReference type="EMBL" id="AENN01000006">
    <property type="protein sequence ID" value="EFR31778.1"/>
    <property type="molecule type" value="Genomic_DNA"/>
</dbReference>
<keyword evidence="11" id="KW-1185">Reference proteome</keyword>
<feature type="domain" description="Peptidase M13 N-terminal" evidence="9">
    <location>
        <begin position="51"/>
        <end position="428"/>
    </location>
</feature>
<dbReference type="eggNOG" id="COG3590">
    <property type="taxonomic scope" value="Bacteria"/>
</dbReference>
<evidence type="ECO:0000256" key="6">
    <source>
        <dbReference type="ARBA" id="ARBA00022833"/>
    </source>
</evidence>
<dbReference type="GO" id="GO:0016485">
    <property type="term" value="P:protein processing"/>
    <property type="evidence" value="ECO:0007669"/>
    <property type="project" value="TreeGrafter"/>
</dbReference>
<dbReference type="GO" id="GO:0046872">
    <property type="term" value="F:metal ion binding"/>
    <property type="evidence" value="ECO:0007669"/>
    <property type="project" value="UniProtKB-KW"/>
</dbReference>
<dbReference type="PANTHER" id="PTHR11733:SF167">
    <property type="entry name" value="FI17812P1-RELATED"/>
    <property type="match status" value="1"/>
</dbReference>
<dbReference type="Gene3D" id="3.40.390.10">
    <property type="entry name" value="Collagenase (Catalytic Domain)"/>
    <property type="match status" value="1"/>
</dbReference>
<evidence type="ECO:0000313" key="10">
    <source>
        <dbReference type="EMBL" id="EFR31778.1"/>
    </source>
</evidence>
<name>E4KMM0_9LACT</name>
<organism evidence="10 11">
    <name type="scientific">Eremococcus coleocola ACS-139-V-Col8</name>
    <dbReference type="NCBI Taxonomy" id="908337"/>
    <lineage>
        <taxon>Bacteria</taxon>
        <taxon>Bacillati</taxon>
        <taxon>Bacillota</taxon>
        <taxon>Bacilli</taxon>
        <taxon>Lactobacillales</taxon>
        <taxon>Aerococcaceae</taxon>
        <taxon>Eremococcus</taxon>
    </lineage>
</organism>
<evidence type="ECO:0000256" key="7">
    <source>
        <dbReference type="ARBA" id="ARBA00023049"/>
    </source>
</evidence>
<dbReference type="RefSeq" id="WP_006417910.1">
    <property type="nucleotide sequence ID" value="NZ_AENN01000006.1"/>
</dbReference>
<keyword evidence="5 10" id="KW-0378">Hydrolase</keyword>
<dbReference type="CDD" id="cd08662">
    <property type="entry name" value="M13"/>
    <property type="match status" value="1"/>
</dbReference>
<comment type="cofactor">
    <cofactor evidence="1">
        <name>Zn(2+)</name>
        <dbReference type="ChEBI" id="CHEBI:29105"/>
    </cofactor>
</comment>
<evidence type="ECO:0000259" key="8">
    <source>
        <dbReference type="Pfam" id="PF01431"/>
    </source>
</evidence>
<dbReference type="Pfam" id="PF01431">
    <property type="entry name" value="Peptidase_M13"/>
    <property type="match status" value="1"/>
</dbReference>
<evidence type="ECO:0000256" key="5">
    <source>
        <dbReference type="ARBA" id="ARBA00022801"/>
    </source>
</evidence>
<dbReference type="PRINTS" id="PR00786">
    <property type="entry name" value="NEPRILYSIN"/>
</dbReference>
<dbReference type="EC" id="3.4.24.-" evidence="10"/>
<keyword evidence="4" id="KW-0479">Metal-binding</keyword>
<dbReference type="InterPro" id="IPR018497">
    <property type="entry name" value="Peptidase_M13_C"/>
</dbReference>